<dbReference type="AlphaFoldDB" id="A0A517MQF4"/>
<name>A0A517MQF4_9BACT</name>
<evidence type="ECO:0000313" key="2">
    <source>
        <dbReference type="Proteomes" id="UP000319852"/>
    </source>
</evidence>
<protein>
    <submittedName>
        <fullName evidence="1">Uncharacterized protein</fullName>
    </submittedName>
</protein>
<dbReference type="Proteomes" id="UP000319852">
    <property type="component" value="Chromosome"/>
</dbReference>
<evidence type="ECO:0000313" key="1">
    <source>
        <dbReference type="EMBL" id="QDS97115.1"/>
    </source>
</evidence>
<organism evidence="1 2">
    <name type="scientific">Adhaeretor mobilis</name>
    <dbReference type="NCBI Taxonomy" id="1930276"/>
    <lineage>
        <taxon>Bacteria</taxon>
        <taxon>Pseudomonadati</taxon>
        <taxon>Planctomycetota</taxon>
        <taxon>Planctomycetia</taxon>
        <taxon>Pirellulales</taxon>
        <taxon>Lacipirellulaceae</taxon>
        <taxon>Adhaeretor</taxon>
    </lineage>
</organism>
<gene>
    <name evidence="1" type="ORF">HG15A2_03750</name>
</gene>
<accession>A0A517MQF4</accession>
<reference evidence="1 2" key="1">
    <citation type="submission" date="2019-02" db="EMBL/GenBank/DDBJ databases">
        <title>Deep-cultivation of Planctomycetes and their phenomic and genomic characterization uncovers novel biology.</title>
        <authorList>
            <person name="Wiegand S."/>
            <person name="Jogler M."/>
            <person name="Boedeker C."/>
            <person name="Pinto D."/>
            <person name="Vollmers J."/>
            <person name="Rivas-Marin E."/>
            <person name="Kohn T."/>
            <person name="Peeters S.H."/>
            <person name="Heuer A."/>
            <person name="Rast P."/>
            <person name="Oberbeckmann S."/>
            <person name="Bunk B."/>
            <person name="Jeske O."/>
            <person name="Meyerdierks A."/>
            <person name="Storesund J.E."/>
            <person name="Kallscheuer N."/>
            <person name="Luecker S."/>
            <person name="Lage O.M."/>
            <person name="Pohl T."/>
            <person name="Merkel B.J."/>
            <person name="Hornburger P."/>
            <person name="Mueller R.-W."/>
            <person name="Bruemmer F."/>
            <person name="Labrenz M."/>
            <person name="Spormann A.M."/>
            <person name="Op den Camp H."/>
            <person name="Overmann J."/>
            <person name="Amann R."/>
            <person name="Jetten M.S.M."/>
            <person name="Mascher T."/>
            <person name="Medema M.H."/>
            <person name="Devos D.P."/>
            <person name="Kaster A.-K."/>
            <person name="Ovreas L."/>
            <person name="Rohde M."/>
            <person name="Galperin M.Y."/>
            <person name="Jogler C."/>
        </authorList>
    </citation>
    <scope>NUCLEOTIDE SEQUENCE [LARGE SCALE GENOMIC DNA]</scope>
    <source>
        <strain evidence="1 2">HG15A2</strain>
    </source>
</reference>
<sequence>MLNVDARKAQFTPCQQALTVAEHFAYRFELFATFGADREVMSAGSVVQENQLREWLAIMWRVVSRRACSP</sequence>
<proteinExistence type="predicted"/>
<dbReference type="KEGG" id="amob:HG15A2_03750"/>
<keyword evidence="2" id="KW-1185">Reference proteome</keyword>
<dbReference type="EMBL" id="CP036263">
    <property type="protein sequence ID" value="QDS97115.1"/>
    <property type="molecule type" value="Genomic_DNA"/>
</dbReference>